<keyword evidence="4" id="KW-1133">Transmembrane helix</keyword>
<dbReference type="InterPro" id="IPR004089">
    <property type="entry name" value="MCPsignal_dom"/>
</dbReference>
<dbReference type="SMART" id="SM00283">
    <property type="entry name" value="MA"/>
    <property type="match status" value="1"/>
</dbReference>
<dbReference type="AlphaFoldDB" id="S3UPZ3"/>
<feature type="transmembrane region" description="Helical" evidence="4">
    <location>
        <begin position="219"/>
        <end position="242"/>
    </location>
</feature>
<dbReference type="PROSITE" id="PS50111">
    <property type="entry name" value="CHEMOTAXIS_TRANSDUC_2"/>
    <property type="match status" value="1"/>
</dbReference>
<dbReference type="RefSeq" id="WP_016551461.1">
    <property type="nucleotide sequence ID" value="NZ_AKWZ02000012.1"/>
</dbReference>
<dbReference type="CDD" id="cd06225">
    <property type="entry name" value="HAMP"/>
    <property type="match status" value="1"/>
</dbReference>
<evidence type="ECO:0000259" key="5">
    <source>
        <dbReference type="PROSITE" id="PS50111"/>
    </source>
</evidence>
<dbReference type="PANTHER" id="PTHR43531">
    <property type="entry name" value="PROTEIN ICFG"/>
    <property type="match status" value="1"/>
</dbReference>
<dbReference type="GO" id="GO:0007165">
    <property type="term" value="P:signal transduction"/>
    <property type="evidence" value="ECO:0007669"/>
    <property type="project" value="UniProtKB-KW"/>
</dbReference>
<proteinExistence type="inferred from homology"/>
<keyword evidence="4" id="KW-0812">Transmembrane</keyword>
<keyword evidence="1" id="KW-0145">Chemotaxis</keyword>
<feature type="transmembrane region" description="Helical" evidence="4">
    <location>
        <begin position="45"/>
        <end position="68"/>
    </location>
</feature>
<feature type="transmembrane region" description="Helical" evidence="4">
    <location>
        <begin position="183"/>
        <end position="207"/>
    </location>
</feature>
<name>S3UPZ3_9LEPT</name>
<dbReference type="InterPro" id="IPR003660">
    <property type="entry name" value="HAMP_dom"/>
</dbReference>
<dbReference type="GO" id="GO:0006935">
    <property type="term" value="P:chemotaxis"/>
    <property type="evidence" value="ECO:0007669"/>
    <property type="project" value="UniProtKB-KW"/>
</dbReference>
<dbReference type="GO" id="GO:0004888">
    <property type="term" value="F:transmembrane signaling receptor activity"/>
    <property type="evidence" value="ECO:0007669"/>
    <property type="project" value="TreeGrafter"/>
</dbReference>
<evidence type="ECO:0000313" key="7">
    <source>
        <dbReference type="EMBL" id="EPG72471.1"/>
    </source>
</evidence>
<feature type="domain" description="HAMP" evidence="6">
    <location>
        <begin position="243"/>
        <end position="295"/>
    </location>
</feature>
<evidence type="ECO:0000313" key="8">
    <source>
        <dbReference type="Proteomes" id="UP000014540"/>
    </source>
</evidence>
<dbReference type="Pfam" id="PF00015">
    <property type="entry name" value="MCPsignal"/>
    <property type="match status" value="1"/>
</dbReference>
<dbReference type="PANTHER" id="PTHR43531:SF11">
    <property type="entry name" value="METHYL-ACCEPTING CHEMOTAXIS PROTEIN 3"/>
    <property type="match status" value="1"/>
</dbReference>
<dbReference type="InterPro" id="IPR051310">
    <property type="entry name" value="MCP_chemotaxis"/>
</dbReference>
<feature type="transmembrane region" description="Helical" evidence="4">
    <location>
        <begin position="142"/>
        <end position="163"/>
    </location>
</feature>
<evidence type="ECO:0000259" key="6">
    <source>
        <dbReference type="PROSITE" id="PS50885"/>
    </source>
</evidence>
<dbReference type="GO" id="GO:0005886">
    <property type="term" value="C:plasma membrane"/>
    <property type="evidence" value="ECO:0007669"/>
    <property type="project" value="TreeGrafter"/>
</dbReference>
<keyword evidence="3" id="KW-0807">Transducer</keyword>
<evidence type="ECO:0000256" key="1">
    <source>
        <dbReference type="ARBA" id="ARBA00022500"/>
    </source>
</evidence>
<evidence type="ECO:0000256" key="4">
    <source>
        <dbReference type="SAM" id="Phobius"/>
    </source>
</evidence>
<feature type="transmembrane region" description="Helical" evidence="4">
    <location>
        <begin position="20"/>
        <end position="39"/>
    </location>
</feature>
<feature type="domain" description="Methyl-accepting transducer" evidence="5">
    <location>
        <begin position="300"/>
        <end position="564"/>
    </location>
</feature>
<accession>S3UPZ3</accession>
<comment type="caution">
    <text evidence="7">The sequence shown here is derived from an EMBL/GenBank/DDBJ whole genome shotgun (WGS) entry which is preliminary data.</text>
</comment>
<dbReference type="Pfam" id="PF00672">
    <property type="entry name" value="HAMP"/>
    <property type="match status" value="1"/>
</dbReference>
<dbReference type="Gene3D" id="1.10.287.950">
    <property type="entry name" value="Methyl-accepting chemotaxis protein"/>
    <property type="match status" value="1"/>
</dbReference>
<dbReference type="PROSITE" id="PS50885">
    <property type="entry name" value="HAMP"/>
    <property type="match status" value="1"/>
</dbReference>
<reference evidence="7" key="1">
    <citation type="submission" date="2013-04" db="EMBL/GenBank/DDBJ databases">
        <authorList>
            <person name="Harkins D.M."/>
            <person name="Durkin A.S."/>
            <person name="Selengut J.D."/>
            <person name="Sanka R."/>
            <person name="DePew J."/>
            <person name="Purushe J."/>
            <person name="Ahmed A."/>
            <person name="van der Linden H."/>
            <person name="Goris M.G.A."/>
            <person name="Hartskeerl R.A."/>
            <person name="Vinetz J.M."/>
            <person name="Sutton G.G."/>
            <person name="Nelson W.C."/>
            <person name="Fouts D.E."/>
        </authorList>
    </citation>
    <scope>NUCLEOTIDE SEQUENCE [LARGE SCALE GENOMIC DNA]</scope>
    <source>
        <strain evidence="7">BUT 6</strain>
    </source>
</reference>
<comment type="similarity">
    <text evidence="2">Belongs to the methyl-accepting chemotaxis (MCP) protein family.</text>
</comment>
<protein>
    <submittedName>
        <fullName evidence="7">Prophage tail length tape measure-like protein</fullName>
    </submittedName>
</protein>
<organism evidence="7 8">
    <name type="scientific">Leptospira fainei serovar Hurstbridge str. BUT 6</name>
    <dbReference type="NCBI Taxonomy" id="1193011"/>
    <lineage>
        <taxon>Bacteria</taxon>
        <taxon>Pseudomonadati</taxon>
        <taxon>Spirochaetota</taxon>
        <taxon>Spirochaetia</taxon>
        <taxon>Leptospirales</taxon>
        <taxon>Leptospiraceae</taxon>
        <taxon>Leptospira</taxon>
    </lineage>
</organism>
<evidence type="ECO:0000256" key="3">
    <source>
        <dbReference type="PROSITE-ProRule" id="PRU00284"/>
    </source>
</evidence>
<dbReference type="OrthoDB" id="344905at2"/>
<dbReference type="STRING" id="1193011.LEP1GSC058_0245"/>
<evidence type="ECO:0000256" key="2">
    <source>
        <dbReference type="ARBA" id="ARBA00029447"/>
    </source>
</evidence>
<gene>
    <name evidence="7" type="ORF">LEP1GSC058_0245</name>
</gene>
<dbReference type="SUPFAM" id="SSF58104">
    <property type="entry name" value="Methyl-accepting chemotaxis protein (MCP) signaling domain"/>
    <property type="match status" value="1"/>
</dbReference>
<sequence length="600" mass="65578">MNQRESRKLRWKITIGMEVLTSILAVPLAVLFIIAAGGYDFHKSLALIISSCISLVTSFVVPAIRFFYLGRILRVLEPEEWSKLNAAGKSRTKARILNFPLLNTFFYVIQWSYGITSAWRIMHLSFQPTFLESLPFAFLPAIIYPILGVSHFFLTESILSSVLESDMLSGIQTQASSVRKVSIFSRIFATIASISLLPVVIFGYLLFEETKGWVKLGDVTTPLALTVFFMLITVAVASYLLAASIRKNSGNMVKAFDEMSKGDLTIELPMLSTDELGNSSKSLNDFVKRLRIIVKSVIREAEKLSGSSKILEENTKELSRKMQEQAAATEQMSAGVEEIAASVSSTASRADGQAAITQKATDSLAELDGRIRQVHLALSETKSDADKMKFETAKGEEALLGTKKAMADIEESTSKMGATVNVIHEITDRIGLLSLNAAIEAARAGEAGKGFAVVAQEISKLGEQTQENAKRIRAAIQEALTATKSGREVIESTQTIFQKIGQTVGITLDRISEVADLSDSQLSASGNVRSAFTDLSRSADEIRNHTQEQSQTSAEFSKTIVSISETTELLNRVVSDIDNLAEKLAHQAASLKGDVEFFKT</sequence>
<dbReference type="EMBL" id="AKWZ02000012">
    <property type="protein sequence ID" value="EPG72471.1"/>
    <property type="molecule type" value="Genomic_DNA"/>
</dbReference>
<dbReference type="Proteomes" id="UP000014540">
    <property type="component" value="Unassembled WGS sequence"/>
</dbReference>
<keyword evidence="4" id="KW-0472">Membrane</keyword>
<feature type="transmembrane region" description="Helical" evidence="4">
    <location>
        <begin position="99"/>
        <end position="122"/>
    </location>
</feature>
<keyword evidence="8" id="KW-1185">Reference proteome</keyword>